<feature type="compositionally biased region" description="Polar residues" evidence="1">
    <location>
        <begin position="96"/>
        <end position="109"/>
    </location>
</feature>
<evidence type="ECO:0000256" key="1">
    <source>
        <dbReference type="SAM" id="MobiDB-lite"/>
    </source>
</evidence>
<feature type="compositionally biased region" description="Low complexity" evidence="1">
    <location>
        <begin position="44"/>
        <end position="56"/>
    </location>
</feature>
<name>A0A1E7FW62_9STRA</name>
<sequence>MVTPPASKFRSRRKKKGGNQKVKVAIAPATKKQASDRTDSPSSAKVTAVVPIVATTTDRKAKVEQADRKNDRKSGSKRGKIPSEIILTSDWELSPYQENSFESSKSNIKPPSVSSSVTKKRNTKKSFSKRKSTDPLLSPSIN</sequence>
<dbReference type="Proteomes" id="UP000095751">
    <property type="component" value="Unassembled WGS sequence"/>
</dbReference>
<dbReference type="AlphaFoldDB" id="A0A1E7FW62"/>
<feature type="compositionally biased region" description="Basic residues" evidence="1">
    <location>
        <begin position="9"/>
        <end position="18"/>
    </location>
</feature>
<keyword evidence="3" id="KW-1185">Reference proteome</keyword>
<protein>
    <submittedName>
        <fullName evidence="2">Uncharacterized protein</fullName>
    </submittedName>
</protein>
<feature type="compositionally biased region" description="Basic residues" evidence="1">
    <location>
        <begin position="118"/>
        <end position="130"/>
    </location>
</feature>
<organism evidence="2 3">
    <name type="scientific">Fragilariopsis cylindrus CCMP1102</name>
    <dbReference type="NCBI Taxonomy" id="635003"/>
    <lineage>
        <taxon>Eukaryota</taxon>
        <taxon>Sar</taxon>
        <taxon>Stramenopiles</taxon>
        <taxon>Ochrophyta</taxon>
        <taxon>Bacillariophyta</taxon>
        <taxon>Bacillariophyceae</taxon>
        <taxon>Bacillariophycidae</taxon>
        <taxon>Bacillariales</taxon>
        <taxon>Bacillariaceae</taxon>
        <taxon>Fragilariopsis</taxon>
    </lineage>
</organism>
<reference evidence="2 3" key="1">
    <citation type="submission" date="2016-09" db="EMBL/GenBank/DDBJ databases">
        <title>Extensive genetic diversity and differential bi-allelic expression allows diatom success in the polar Southern Ocean.</title>
        <authorList>
            <consortium name="DOE Joint Genome Institute"/>
            <person name="Mock T."/>
            <person name="Otillar R.P."/>
            <person name="Strauss J."/>
            <person name="Dupont C."/>
            <person name="Frickenhaus S."/>
            <person name="Maumus F."/>
            <person name="Mcmullan M."/>
            <person name="Sanges R."/>
            <person name="Schmutz J."/>
            <person name="Toseland A."/>
            <person name="Valas R."/>
            <person name="Veluchamy A."/>
            <person name="Ward B.J."/>
            <person name="Allen A."/>
            <person name="Barry K."/>
            <person name="Falciatore A."/>
            <person name="Ferrante M."/>
            <person name="Fortunato A.E."/>
            <person name="Gloeckner G."/>
            <person name="Gruber A."/>
            <person name="Hipkin R."/>
            <person name="Janech M."/>
            <person name="Kroth P."/>
            <person name="Leese F."/>
            <person name="Lindquist E."/>
            <person name="Lyon B.R."/>
            <person name="Martin J."/>
            <person name="Mayer C."/>
            <person name="Parker M."/>
            <person name="Quesneville H."/>
            <person name="Raymond J."/>
            <person name="Uhlig C."/>
            <person name="Valentin K.U."/>
            <person name="Worden A.Z."/>
            <person name="Armbrust E.V."/>
            <person name="Bowler C."/>
            <person name="Green B."/>
            <person name="Moulton V."/>
            <person name="Van Oosterhout C."/>
            <person name="Grigoriev I."/>
        </authorList>
    </citation>
    <scope>NUCLEOTIDE SEQUENCE [LARGE SCALE GENOMIC DNA]</scope>
    <source>
        <strain evidence="2 3">CCMP1102</strain>
    </source>
</reference>
<gene>
    <name evidence="2" type="ORF">FRACYDRAFT_267259</name>
</gene>
<accession>A0A1E7FW62</accession>
<dbReference type="InParanoid" id="A0A1E7FW62"/>
<feature type="region of interest" description="Disordered" evidence="1">
    <location>
        <begin position="1"/>
        <end position="84"/>
    </location>
</feature>
<evidence type="ECO:0000313" key="2">
    <source>
        <dbReference type="EMBL" id="OEU22365.1"/>
    </source>
</evidence>
<evidence type="ECO:0000313" key="3">
    <source>
        <dbReference type="Proteomes" id="UP000095751"/>
    </source>
</evidence>
<dbReference type="KEGG" id="fcy:FRACYDRAFT_267259"/>
<feature type="region of interest" description="Disordered" evidence="1">
    <location>
        <begin position="96"/>
        <end position="142"/>
    </location>
</feature>
<feature type="compositionally biased region" description="Basic and acidic residues" evidence="1">
    <location>
        <begin position="57"/>
        <end position="74"/>
    </location>
</feature>
<proteinExistence type="predicted"/>
<dbReference type="EMBL" id="KV784353">
    <property type="protein sequence ID" value="OEU22365.1"/>
    <property type="molecule type" value="Genomic_DNA"/>
</dbReference>